<name>A0ACC2K887_PERAE</name>
<proteinExistence type="predicted"/>
<sequence>MASRTADGKRGKGFEVVKHAITTIDALDYPDLMHHFTEESDYAKIIMEVTTLLFLWVTIIYQTWLGMMKLSRIIFKGIWDHKRTTYCKDVRFARRTLLSPIILIIAITRINSTESLSFMLIVEKLQPNTEDVRTEPGALRSSNYSTNIAQNNSSLGDDLEWFAKARELRILVPTKDAFCEFVKVDQDPKGNEMTVTGYSVDVFKEVMDSLPYRVSYEFFPYKKDHMVYYDELIQQLHFNRYDGVVGDITITSNRSKYGDFTLPYMTSGVSMIVPIVDTYKKSLWWFLEPLSLKLWLVIISLFLSKGLLVWIFEHENNPEFKGTFSEQMGKILSFSSSIFVFAQKEKLKSNYSRLLVIFWIFGVFVLVTSYTANLKSMITSDNDQPKVLGIEQLMLNGDYVGYQKGSFVFHLLKHMGFQEEKLKAYSSNEEYAIALSRGSCNKGVSAIIEEIPYIKVFLTKYGDRFTMAGPTFGPGGFGFLFRRGCTIVPDISRAVQKFIEGEKMLELEKKWFAFHNQIPQRDMRLSIGGFLGILLITEPISLVALLIFIILTTCKFWKSKRSPSCNRAVEASYIEYFFKRVFIETMNGNHADEGSHIVKGECDWATPNGIPLKVVVMENDCSHVEIDVQNKFVTCDEI</sequence>
<gene>
    <name evidence="1" type="ORF">MRB53_013360</name>
</gene>
<comment type="caution">
    <text evidence="1">The sequence shown here is derived from an EMBL/GenBank/DDBJ whole genome shotgun (WGS) entry which is preliminary data.</text>
</comment>
<evidence type="ECO:0000313" key="2">
    <source>
        <dbReference type="Proteomes" id="UP001234297"/>
    </source>
</evidence>
<evidence type="ECO:0000313" key="1">
    <source>
        <dbReference type="EMBL" id="KAJ8617174.1"/>
    </source>
</evidence>
<dbReference type="EMBL" id="CM056812">
    <property type="protein sequence ID" value="KAJ8617174.1"/>
    <property type="molecule type" value="Genomic_DNA"/>
</dbReference>
<dbReference type="Proteomes" id="UP001234297">
    <property type="component" value="Chromosome 4"/>
</dbReference>
<reference evidence="1 2" key="1">
    <citation type="journal article" date="2022" name="Hortic Res">
        <title>A haplotype resolved chromosomal level avocado genome allows analysis of novel avocado genes.</title>
        <authorList>
            <person name="Nath O."/>
            <person name="Fletcher S.J."/>
            <person name="Hayward A."/>
            <person name="Shaw L.M."/>
            <person name="Masouleh A.K."/>
            <person name="Furtado A."/>
            <person name="Henry R.J."/>
            <person name="Mitter N."/>
        </authorList>
    </citation>
    <scope>NUCLEOTIDE SEQUENCE [LARGE SCALE GENOMIC DNA]</scope>
    <source>
        <strain evidence="2">cv. Hass</strain>
    </source>
</reference>
<organism evidence="1 2">
    <name type="scientific">Persea americana</name>
    <name type="common">Avocado</name>
    <dbReference type="NCBI Taxonomy" id="3435"/>
    <lineage>
        <taxon>Eukaryota</taxon>
        <taxon>Viridiplantae</taxon>
        <taxon>Streptophyta</taxon>
        <taxon>Embryophyta</taxon>
        <taxon>Tracheophyta</taxon>
        <taxon>Spermatophyta</taxon>
        <taxon>Magnoliopsida</taxon>
        <taxon>Magnoliidae</taxon>
        <taxon>Laurales</taxon>
        <taxon>Lauraceae</taxon>
        <taxon>Persea</taxon>
    </lineage>
</organism>
<protein>
    <submittedName>
        <fullName evidence="1">Uncharacterized protein</fullName>
    </submittedName>
</protein>
<keyword evidence="2" id="KW-1185">Reference proteome</keyword>
<accession>A0ACC2K887</accession>